<evidence type="ECO:0008006" key="5">
    <source>
        <dbReference type="Google" id="ProtNLM"/>
    </source>
</evidence>
<organism evidence="3 4">
    <name type="scientific">Hymenobacter cellulosivorans</name>
    <dbReference type="NCBI Taxonomy" id="2932249"/>
    <lineage>
        <taxon>Bacteria</taxon>
        <taxon>Pseudomonadati</taxon>
        <taxon>Bacteroidota</taxon>
        <taxon>Cytophagia</taxon>
        <taxon>Cytophagales</taxon>
        <taxon>Hymenobacteraceae</taxon>
        <taxon>Hymenobacter</taxon>
    </lineage>
</organism>
<accession>A0ABY4FC69</accession>
<feature type="transmembrane region" description="Helical" evidence="1">
    <location>
        <begin position="111"/>
        <end position="131"/>
    </location>
</feature>
<feature type="signal peptide" evidence="2">
    <location>
        <begin position="1"/>
        <end position="26"/>
    </location>
</feature>
<keyword evidence="1" id="KW-0812">Transmembrane</keyword>
<feature type="chain" id="PRO_5046918609" description="DUF4293 family protein" evidence="2">
    <location>
        <begin position="27"/>
        <end position="142"/>
    </location>
</feature>
<feature type="transmembrane region" description="Helical" evidence="1">
    <location>
        <begin position="36"/>
        <end position="62"/>
    </location>
</feature>
<protein>
    <recommendedName>
        <fullName evidence="5">DUF4293 family protein</fullName>
    </recommendedName>
</protein>
<feature type="transmembrane region" description="Helical" evidence="1">
    <location>
        <begin position="69"/>
        <end position="91"/>
    </location>
</feature>
<keyword evidence="4" id="KW-1185">Reference proteome</keyword>
<keyword evidence="1" id="KW-0472">Membrane</keyword>
<keyword evidence="1" id="KW-1133">Transmembrane helix</keyword>
<sequence>MRSFSRHLFCLLLIVAFLAEPALAYAGEKDVKASFLLVGGVGGILIGAGLYVGLLVLAAGWVKRRAVRVSLVALAVGSYLYIQYWSCYFLAIATRFLRTRQMHYEFGELTPLLACTVLSLGLWGIGALVLARRLARRPPGRL</sequence>
<dbReference type="RefSeq" id="WP_244719305.1">
    <property type="nucleotide sequence ID" value="NZ_CP095049.1"/>
</dbReference>
<reference evidence="3 4" key="1">
    <citation type="submission" date="2022-04" db="EMBL/GenBank/DDBJ databases">
        <title>Hymenobacter sp. isolated from the air.</title>
        <authorList>
            <person name="Won M."/>
            <person name="Lee C.-M."/>
            <person name="Woen H.-Y."/>
            <person name="Kwon S.-W."/>
        </authorList>
    </citation>
    <scope>NUCLEOTIDE SEQUENCE [LARGE SCALE GENOMIC DNA]</scope>
    <source>
        <strain evidence="4">5116 S-27</strain>
    </source>
</reference>
<proteinExistence type="predicted"/>
<evidence type="ECO:0000313" key="3">
    <source>
        <dbReference type="EMBL" id="UOQ53682.1"/>
    </source>
</evidence>
<gene>
    <name evidence="3" type="ORF">MUN80_02735</name>
</gene>
<dbReference type="EMBL" id="CP095049">
    <property type="protein sequence ID" value="UOQ53682.1"/>
    <property type="molecule type" value="Genomic_DNA"/>
</dbReference>
<name>A0ABY4FC69_9BACT</name>
<dbReference type="Proteomes" id="UP000831785">
    <property type="component" value="Chromosome"/>
</dbReference>
<evidence type="ECO:0000256" key="1">
    <source>
        <dbReference type="SAM" id="Phobius"/>
    </source>
</evidence>
<evidence type="ECO:0000313" key="4">
    <source>
        <dbReference type="Proteomes" id="UP000831785"/>
    </source>
</evidence>
<keyword evidence="2" id="KW-0732">Signal</keyword>
<evidence type="ECO:0000256" key="2">
    <source>
        <dbReference type="SAM" id="SignalP"/>
    </source>
</evidence>